<dbReference type="InterPro" id="IPR002227">
    <property type="entry name" value="Tyrosinase_Cu-bd"/>
</dbReference>
<feature type="signal peptide" evidence="6">
    <location>
        <begin position="1"/>
        <end position="24"/>
    </location>
</feature>
<dbReference type="GO" id="GO:0004503">
    <property type="term" value="F:tyrosinase activity"/>
    <property type="evidence" value="ECO:0007669"/>
    <property type="project" value="UniProtKB-EC"/>
</dbReference>
<comment type="cofactor">
    <cofactor evidence="1">
        <name>Cu(2+)</name>
        <dbReference type="ChEBI" id="CHEBI:29036"/>
    </cofactor>
</comment>
<dbReference type="Pfam" id="PF00264">
    <property type="entry name" value="Tyrosinase"/>
    <property type="match status" value="1"/>
</dbReference>
<proteinExistence type="predicted"/>
<dbReference type="PANTHER" id="PTHR11474:SF131">
    <property type="entry name" value="TYROSINASE COPPER-BINDING DOMAIN-CONTAINING PROTEIN"/>
    <property type="match status" value="1"/>
</dbReference>
<feature type="domain" description="Tyrosinase copper-binding" evidence="8">
    <location>
        <begin position="298"/>
        <end position="309"/>
    </location>
</feature>
<dbReference type="PROSITE" id="PS00498">
    <property type="entry name" value="TYROSINASE_2"/>
    <property type="match status" value="1"/>
</dbReference>
<keyword evidence="2" id="KW-0479">Metal-binding</keyword>
<organism evidence="9 10">
    <name type="scientific">Coccidioides posadasii (strain C735)</name>
    <name type="common">Valley fever fungus</name>
    <dbReference type="NCBI Taxonomy" id="222929"/>
    <lineage>
        <taxon>Eukaryota</taxon>
        <taxon>Fungi</taxon>
        <taxon>Dikarya</taxon>
        <taxon>Ascomycota</taxon>
        <taxon>Pezizomycotina</taxon>
        <taxon>Eurotiomycetes</taxon>
        <taxon>Eurotiomycetidae</taxon>
        <taxon>Onygenales</taxon>
        <taxon>Onygenaceae</taxon>
        <taxon>Coccidioides</taxon>
    </lineage>
</organism>
<dbReference type="VEuPathDB" id="FungiDB:CPC735_043510"/>
<gene>
    <name evidence="9" type="ORF">CPC735_043510</name>
</gene>
<dbReference type="Gene3D" id="2.60.310.20">
    <property type="match status" value="1"/>
</dbReference>
<evidence type="ECO:0000256" key="4">
    <source>
        <dbReference type="ARBA" id="ARBA00023033"/>
    </source>
</evidence>
<dbReference type="HOGENOM" id="CLU_013691_3_0_1"/>
<dbReference type="PRINTS" id="PR00092">
    <property type="entry name" value="TYROSINASE"/>
</dbReference>
<dbReference type="EMBL" id="ACFW01000035">
    <property type="protein sequence ID" value="EER25907.1"/>
    <property type="molecule type" value="Genomic_DNA"/>
</dbReference>
<accession>C5PBC3</accession>
<evidence type="ECO:0000256" key="2">
    <source>
        <dbReference type="ARBA" id="ARBA00022723"/>
    </source>
</evidence>
<dbReference type="KEGG" id="cpw:9693535"/>
<dbReference type="Gene3D" id="1.10.1280.10">
    <property type="entry name" value="Di-copper center containing domain from catechol oxidase"/>
    <property type="match status" value="1"/>
</dbReference>
<keyword evidence="4" id="KW-0503">Monooxygenase</keyword>
<feature type="region of interest" description="Disordered" evidence="5">
    <location>
        <begin position="615"/>
        <end position="663"/>
    </location>
</feature>
<dbReference type="EC" id="1.14.18.1" evidence="9"/>
<sequence length="663" mass="73944">MAAKGAWVWAVLQVIACIAFQAHAYDIRGVRGGVQASGERPARQNLETFQESGPAFDLYILALLKFQDEDQNRMLSYYDVSSIHGYPFEAWDGVEGIGGGGYCAHASTIFPTWHRPYLALFEEMIWNHAQVIARGYRDSLRSTYVEAARTLRIPYWDWASNPELPRCVVTPQIRITTPNGEATIKNPLYSYTINPTAGKGFPPRDPLSQYPDTVRAPDDEGQSQMEEVQRRLRANGAYFRQATYSLLSSEPNYTIFSTSAVRDRGNNYNNLETIHGQVHVAVGGPGGHMTYVPWSSFDPVFWLHHANVDRLLAMWQAIYPESWVQPLASMSRTYVSSAGTVEDGNTPLAPFHSRGSAFWTSDSARSTKAFGYTYPEIQDWGVSAAQLQSSVRQHANRLYNRRRRRRSEHGLKLPGFGKGKLFDFASVLEKAFKFTEVLTDLAEMSLADFDKLGINNLHKQWVANIKVDMNAISNPFRIHFFLGEPPSDPNTWDHAANLVGTYSLFSNSMPNPTDTAHYVYGQMPLSHAIAEAHSHSLIKDIGAAGVVPLLKTHLQWRVQELSGRVIDVSKFSDSSVGGEPGLEVYIVERDVDPIRETTEFPRFSDWKIYKEVTEGKPGGVKSGGRSRGGSGHGIRKHFAGGHGRHGGQKHASCKAGNKNSHSY</sequence>
<dbReference type="PROSITE" id="PS00497">
    <property type="entry name" value="TYROSINASE_1"/>
    <property type="match status" value="1"/>
</dbReference>
<protein>
    <submittedName>
        <fullName evidence="9">Common central domain of tyrosinase family protein</fullName>
        <ecNumber evidence="9">1.14.18.1</ecNumber>
    </submittedName>
</protein>
<feature type="domain" description="Tyrosinase copper-binding" evidence="7">
    <location>
        <begin position="105"/>
        <end position="122"/>
    </location>
</feature>
<evidence type="ECO:0000256" key="6">
    <source>
        <dbReference type="SAM" id="SignalP"/>
    </source>
</evidence>
<feature type="compositionally biased region" description="Gly residues" evidence="5">
    <location>
        <begin position="616"/>
        <end position="632"/>
    </location>
</feature>
<dbReference type="InterPro" id="IPR050316">
    <property type="entry name" value="Tyrosinase/Hemocyanin"/>
</dbReference>
<comment type="caution">
    <text evidence="9">The sequence shown here is derived from an EMBL/GenBank/DDBJ whole genome shotgun (WGS) entry which is preliminary data.</text>
</comment>
<evidence type="ECO:0000313" key="9">
    <source>
        <dbReference type="EMBL" id="EER25907.1"/>
    </source>
</evidence>
<feature type="compositionally biased region" description="Basic residues" evidence="5">
    <location>
        <begin position="633"/>
        <end position="652"/>
    </location>
</feature>
<feature type="chain" id="PRO_5002956154" evidence="6">
    <location>
        <begin position="25"/>
        <end position="663"/>
    </location>
</feature>
<dbReference type="AlphaFoldDB" id="C5PBC3"/>
<dbReference type="Proteomes" id="UP000009084">
    <property type="component" value="Unassembled WGS sequence"/>
</dbReference>
<name>C5PBC3_COCP7</name>
<dbReference type="Pfam" id="PF18132">
    <property type="entry name" value="Tyrosinase_C"/>
    <property type="match status" value="1"/>
</dbReference>
<evidence type="ECO:0000256" key="1">
    <source>
        <dbReference type="ARBA" id="ARBA00001973"/>
    </source>
</evidence>
<dbReference type="InterPro" id="IPR008922">
    <property type="entry name" value="Di-copper_centre_dom_sf"/>
</dbReference>
<evidence type="ECO:0000259" key="7">
    <source>
        <dbReference type="PROSITE" id="PS00497"/>
    </source>
</evidence>
<dbReference type="SUPFAM" id="SSF48056">
    <property type="entry name" value="Di-copper centre-containing domain"/>
    <property type="match status" value="1"/>
</dbReference>
<evidence type="ECO:0000256" key="5">
    <source>
        <dbReference type="SAM" id="MobiDB-lite"/>
    </source>
</evidence>
<dbReference type="InterPro" id="IPR041640">
    <property type="entry name" value="Tyrosinase_C"/>
</dbReference>
<dbReference type="PANTHER" id="PTHR11474">
    <property type="entry name" value="TYROSINASE FAMILY MEMBER"/>
    <property type="match status" value="1"/>
</dbReference>
<keyword evidence="6" id="KW-0732">Signal</keyword>
<dbReference type="GO" id="GO:0046872">
    <property type="term" value="F:metal ion binding"/>
    <property type="evidence" value="ECO:0007669"/>
    <property type="project" value="UniProtKB-KW"/>
</dbReference>
<evidence type="ECO:0000313" key="10">
    <source>
        <dbReference type="Proteomes" id="UP000009084"/>
    </source>
</evidence>
<dbReference type="RefSeq" id="XP_003068052.1">
    <property type="nucleotide sequence ID" value="XM_003068006.1"/>
</dbReference>
<reference evidence="9 10" key="1">
    <citation type="journal article" date="2009" name="Genome Res.">
        <title>Comparative genomic analyses of the human fungal pathogens Coccidioides and their relatives.</title>
        <authorList>
            <person name="Sharpton T.J."/>
            <person name="Stajich J.E."/>
            <person name="Rounsley S.D."/>
            <person name="Gardner M.J."/>
            <person name="Wortman J.R."/>
            <person name="Jordar V.S."/>
            <person name="Maiti R."/>
            <person name="Kodira C.D."/>
            <person name="Neafsey D.E."/>
            <person name="Zeng Q."/>
            <person name="Hung C.-Y."/>
            <person name="McMahan C."/>
            <person name="Muszewska A."/>
            <person name="Grynberg M."/>
            <person name="Mandel M.A."/>
            <person name="Kellner E.M."/>
            <person name="Barker B.M."/>
            <person name="Galgiani J.N."/>
            <person name="Orbach M.J."/>
            <person name="Kirkland T.N."/>
            <person name="Cole G.T."/>
            <person name="Henn M.R."/>
            <person name="Birren B.W."/>
            <person name="Taylor J.W."/>
        </authorList>
    </citation>
    <scope>NUCLEOTIDE SEQUENCE [LARGE SCALE GENOMIC DNA]</scope>
    <source>
        <strain evidence="10">C735</strain>
    </source>
</reference>
<evidence type="ECO:0000256" key="3">
    <source>
        <dbReference type="ARBA" id="ARBA00023002"/>
    </source>
</evidence>
<keyword evidence="3 9" id="KW-0560">Oxidoreductase</keyword>
<dbReference type="OrthoDB" id="1658288at2759"/>
<evidence type="ECO:0000259" key="8">
    <source>
        <dbReference type="PROSITE" id="PS00498"/>
    </source>
</evidence>